<organism evidence="19 20">
    <name type="scientific">Ammonicoccus fulvus</name>
    <dbReference type="NCBI Taxonomy" id="3138240"/>
    <lineage>
        <taxon>Bacteria</taxon>
        <taxon>Bacillati</taxon>
        <taxon>Actinomycetota</taxon>
        <taxon>Actinomycetes</taxon>
        <taxon>Propionibacteriales</taxon>
        <taxon>Propionibacteriaceae</taxon>
        <taxon>Ammonicoccus</taxon>
    </lineage>
</organism>
<dbReference type="EMBL" id="CP154795">
    <property type="protein sequence ID" value="XAN06519.1"/>
    <property type="molecule type" value="Genomic_DNA"/>
</dbReference>
<dbReference type="CDD" id="cd03586">
    <property type="entry name" value="PolY_Pol_IV_kappa"/>
    <property type="match status" value="1"/>
</dbReference>
<dbReference type="Pfam" id="PF11799">
    <property type="entry name" value="IMS_C"/>
    <property type="match status" value="1"/>
</dbReference>
<evidence type="ECO:0000256" key="17">
    <source>
        <dbReference type="SAM" id="MobiDB-lite"/>
    </source>
</evidence>
<dbReference type="InterPro" id="IPR001126">
    <property type="entry name" value="UmuC"/>
</dbReference>
<evidence type="ECO:0000313" key="19">
    <source>
        <dbReference type="EMBL" id="XAN06519.1"/>
    </source>
</evidence>
<dbReference type="PANTHER" id="PTHR11076:SF33">
    <property type="entry name" value="DNA POLYMERASE KAPPA"/>
    <property type="match status" value="1"/>
</dbReference>
<dbReference type="InterPro" id="IPR017961">
    <property type="entry name" value="DNA_pol_Y-fam_little_finger"/>
</dbReference>
<protein>
    <recommendedName>
        <fullName evidence="16">DNA polymerase IV</fullName>
        <shortName evidence="16">Pol IV</shortName>
        <ecNumber evidence="16">2.7.7.7</ecNumber>
    </recommendedName>
</protein>
<dbReference type="InterPro" id="IPR036775">
    <property type="entry name" value="DNA_pol_Y-fam_lit_finger_sf"/>
</dbReference>
<dbReference type="Gene3D" id="3.30.1490.100">
    <property type="entry name" value="DNA polymerase, Y-family, little finger domain"/>
    <property type="match status" value="1"/>
</dbReference>
<gene>
    <name evidence="16" type="primary">dinB</name>
    <name evidence="19" type="ORF">AADG42_04065</name>
</gene>
<evidence type="ECO:0000256" key="3">
    <source>
        <dbReference type="ARBA" id="ARBA00022457"/>
    </source>
</evidence>
<keyword evidence="3 16" id="KW-0515">Mutator protein</keyword>
<evidence type="ECO:0000313" key="20">
    <source>
        <dbReference type="Proteomes" id="UP001442841"/>
    </source>
</evidence>
<evidence type="ECO:0000256" key="16">
    <source>
        <dbReference type="HAMAP-Rule" id="MF_01113"/>
    </source>
</evidence>
<keyword evidence="6 16" id="KW-0548">Nucleotidyltransferase</keyword>
<evidence type="ECO:0000256" key="2">
    <source>
        <dbReference type="ARBA" id="ARBA00010945"/>
    </source>
</evidence>
<sequence>MRTRPSILHLDLDAFFAAVEQRDKPSLRGKPVIVGGLGQRGVVSTASYEARPFGVRSAMPMHEARRRCPHAAFLSVRFGAYRIASGHVMSALRSVSPLVEPLSLDEAFVDLAAATRELAFTTDDLTDLAQEIKAEVAERTGGLKASIGIGTSKFIAKLATELDKPDGCRIVPHGTEVDLIAPLSVRVIPGVGPATGERLQRLGVRTVADLQAMTLAELTRELGKAAGTNLHALAFARDDRHVEAEREAKSISVEDTFEHDERDPARLAELVERDAAEVATRVRAGKLFARTVTLKVRRPDFTTWTRSRTLDGATDRTDVIARIARELLAGLDLSEGVRLIGVGVSGLTRLAQEELFGPDGLSGDGPSTTPSPAPPGRVGSQLSLHAEANEIVPSASTWSDNWEATAGMEAPADTRTRRRPSTWLPGVDVLHDEHGPGWVWGAGIGRVTVRFETAETGPGPVRTFRADDSALHLADLPQAPDAPEAPGITDS</sequence>
<evidence type="ECO:0000256" key="1">
    <source>
        <dbReference type="ARBA" id="ARBA00004496"/>
    </source>
</evidence>
<dbReference type="EC" id="2.7.7.7" evidence="16"/>
<evidence type="ECO:0000256" key="6">
    <source>
        <dbReference type="ARBA" id="ARBA00022695"/>
    </source>
</evidence>
<comment type="subcellular location">
    <subcellularLocation>
        <location evidence="1 16">Cytoplasm</location>
    </subcellularLocation>
</comment>
<dbReference type="InterPro" id="IPR053848">
    <property type="entry name" value="IMS_HHH_1"/>
</dbReference>
<name>A0ABZ3FN31_9ACTN</name>
<evidence type="ECO:0000256" key="5">
    <source>
        <dbReference type="ARBA" id="ARBA00022679"/>
    </source>
</evidence>
<dbReference type="Proteomes" id="UP001442841">
    <property type="component" value="Chromosome"/>
</dbReference>
<evidence type="ECO:0000259" key="18">
    <source>
        <dbReference type="PROSITE" id="PS50173"/>
    </source>
</evidence>
<dbReference type="Gene3D" id="3.40.1170.60">
    <property type="match status" value="1"/>
</dbReference>
<feature type="region of interest" description="Disordered" evidence="17">
    <location>
        <begin position="356"/>
        <end position="379"/>
    </location>
</feature>
<keyword evidence="8 16" id="KW-0479">Metal-binding</keyword>
<dbReference type="PANTHER" id="PTHR11076">
    <property type="entry name" value="DNA REPAIR POLYMERASE UMUC / TRANSFERASE FAMILY MEMBER"/>
    <property type="match status" value="1"/>
</dbReference>
<dbReference type="SUPFAM" id="SSF100879">
    <property type="entry name" value="Lesion bypass DNA polymerase (Y-family), little finger domain"/>
    <property type="match status" value="1"/>
</dbReference>
<keyword evidence="10 16" id="KW-0460">Magnesium</keyword>
<evidence type="ECO:0000256" key="8">
    <source>
        <dbReference type="ARBA" id="ARBA00022723"/>
    </source>
</evidence>
<proteinExistence type="inferred from homology"/>
<dbReference type="InterPro" id="IPR043502">
    <property type="entry name" value="DNA/RNA_pol_sf"/>
</dbReference>
<keyword evidence="9 16" id="KW-0227">DNA damage</keyword>
<feature type="site" description="Substrate discrimination" evidence="16">
    <location>
        <position position="16"/>
    </location>
</feature>
<feature type="binding site" evidence="16">
    <location>
        <position position="11"/>
    </location>
    <ligand>
        <name>Mg(2+)</name>
        <dbReference type="ChEBI" id="CHEBI:18420"/>
    </ligand>
</feature>
<dbReference type="Gene3D" id="3.30.70.270">
    <property type="match status" value="1"/>
</dbReference>
<dbReference type="PROSITE" id="PS50173">
    <property type="entry name" value="UMUC"/>
    <property type="match status" value="1"/>
</dbReference>
<keyword evidence="4 16" id="KW-0963">Cytoplasm</keyword>
<comment type="subunit">
    <text evidence="16">Monomer.</text>
</comment>
<dbReference type="Pfam" id="PF00817">
    <property type="entry name" value="IMS"/>
    <property type="match status" value="1"/>
</dbReference>
<feature type="domain" description="UmuC" evidence="18">
    <location>
        <begin position="7"/>
        <end position="192"/>
    </location>
</feature>
<evidence type="ECO:0000256" key="9">
    <source>
        <dbReference type="ARBA" id="ARBA00022763"/>
    </source>
</evidence>
<evidence type="ECO:0000256" key="13">
    <source>
        <dbReference type="ARBA" id="ARBA00023204"/>
    </source>
</evidence>
<dbReference type="HAMAP" id="MF_01113">
    <property type="entry name" value="DNApol_IV"/>
    <property type="match status" value="1"/>
</dbReference>
<evidence type="ECO:0000256" key="10">
    <source>
        <dbReference type="ARBA" id="ARBA00022842"/>
    </source>
</evidence>
<evidence type="ECO:0000256" key="4">
    <source>
        <dbReference type="ARBA" id="ARBA00022490"/>
    </source>
</evidence>
<dbReference type="Gene3D" id="1.10.150.20">
    <property type="entry name" value="5' to 3' exonuclease, C-terminal subdomain"/>
    <property type="match status" value="1"/>
</dbReference>
<comment type="catalytic activity">
    <reaction evidence="15 16">
        <text>DNA(n) + a 2'-deoxyribonucleoside 5'-triphosphate = DNA(n+1) + diphosphate</text>
        <dbReference type="Rhea" id="RHEA:22508"/>
        <dbReference type="Rhea" id="RHEA-COMP:17339"/>
        <dbReference type="Rhea" id="RHEA-COMP:17340"/>
        <dbReference type="ChEBI" id="CHEBI:33019"/>
        <dbReference type="ChEBI" id="CHEBI:61560"/>
        <dbReference type="ChEBI" id="CHEBI:173112"/>
        <dbReference type="EC" id="2.7.7.7"/>
    </reaction>
</comment>
<dbReference type="NCBIfam" id="NF002882">
    <property type="entry name" value="PRK03348.1"/>
    <property type="match status" value="1"/>
</dbReference>
<dbReference type="SUPFAM" id="SSF56672">
    <property type="entry name" value="DNA/RNA polymerases"/>
    <property type="match status" value="1"/>
</dbReference>
<keyword evidence="20" id="KW-1185">Reference proteome</keyword>
<dbReference type="NCBIfam" id="NF002677">
    <property type="entry name" value="PRK02406.1"/>
    <property type="match status" value="1"/>
</dbReference>
<keyword evidence="7 16" id="KW-0235">DNA replication</keyword>
<dbReference type="InterPro" id="IPR022880">
    <property type="entry name" value="DNApol_IV"/>
</dbReference>
<comment type="function">
    <text evidence="14 16">Poorly processive, error-prone DNA polymerase involved in untargeted mutagenesis. Copies undamaged DNA at stalled replication forks, which arise in vivo from mismatched or misaligned primer ends. These misaligned primers can be extended by PolIV. Exhibits no 3'-5' exonuclease (proofreading) activity. May be involved in translesional synthesis, in conjunction with the beta clamp from PolIII.</text>
</comment>
<keyword evidence="11 16" id="KW-0239">DNA-directed DNA polymerase</keyword>
<evidence type="ECO:0000256" key="7">
    <source>
        <dbReference type="ARBA" id="ARBA00022705"/>
    </source>
</evidence>
<reference evidence="19 20" key="1">
    <citation type="submission" date="2024-04" db="EMBL/GenBank/DDBJ databases">
        <title>Isolation of an actinomycete strain from pig manure.</title>
        <authorList>
            <person name="Gong T."/>
            <person name="Yu Z."/>
            <person name="An M."/>
            <person name="Wei C."/>
            <person name="Yang W."/>
            <person name="Liu L."/>
        </authorList>
    </citation>
    <scope>NUCLEOTIDE SEQUENCE [LARGE SCALE GENOMIC DNA]</scope>
    <source>
        <strain evidence="19 20">ZF39</strain>
    </source>
</reference>
<accession>A0ABZ3FN31</accession>
<keyword evidence="13 16" id="KW-0234">DNA repair</keyword>
<evidence type="ECO:0000256" key="12">
    <source>
        <dbReference type="ARBA" id="ARBA00023125"/>
    </source>
</evidence>
<dbReference type="Pfam" id="PF21999">
    <property type="entry name" value="IMS_HHH_1"/>
    <property type="match status" value="1"/>
</dbReference>
<dbReference type="RefSeq" id="WP_425307948.1">
    <property type="nucleotide sequence ID" value="NZ_CP154795.1"/>
</dbReference>
<keyword evidence="12 16" id="KW-0238">DNA-binding</keyword>
<comment type="cofactor">
    <cofactor evidence="16">
        <name>Mg(2+)</name>
        <dbReference type="ChEBI" id="CHEBI:18420"/>
    </cofactor>
    <text evidence="16">Binds 2 magnesium ions per subunit.</text>
</comment>
<dbReference type="InterPro" id="IPR050116">
    <property type="entry name" value="DNA_polymerase-Y"/>
</dbReference>
<dbReference type="GO" id="GO:0003887">
    <property type="term" value="F:DNA-directed DNA polymerase activity"/>
    <property type="evidence" value="ECO:0007669"/>
    <property type="project" value="UniProtKB-EC"/>
</dbReference>
<feature type="active site" evidence="16">
    <location>
        <position position="106"/>
    </location>
</feature>
<evidence type="ECO:0000256" key="15">
    <source>
        <dbReference type="ARBA" id="ARBA00049244"/>
    </source>
</evidence>
<evidence type="ECO:0000256" key="14">
    <source>
        <dbReference type="ARBA" id="ARBA00025589"/>
    </source>
</evidence>
<keyword evidence="5 16" id="KW-0808">Transferase</keyword>
<comment type="similarity">
    <text evidence="2 16">Belongs to the DNA polymerase type-Y family.</text>
</comment>
<dbReference type="InterPro" id="IPR043128">
    <property type="entry name" value="Rev_trsase/Diguanyl_cyclase"/>
</dbReference>
<evidence type="ECO:0000256" key="11">
    <source>
        <dbReference type="ARBA" id="ARBA00022932"/>
    </source>
</evidence>
<feature type="binding site" evidence="16">
    <location>
        <position position="105"/>
    </location>
    <ligand>
        <name>Mg(2+)</name>
        <dbReference type="ChEBI" id="CHEBI:18420"/>
    </ligand>
</feature>